<dbReference type="GO" id="GO:0004721">
    <property type="term" value="F:phosphoprotein phosphatase activity"/>
    <property type="evidence" value="ECO:0007669"/>
    <property type="project" value="InterPro"/>
</dbReference>
<dbReference type="PANTHER" id="PTHR31126:SF1">
    <property type="entry name" value="TYROSINE SPECIFIC PROTEIN PHOSPHATASES DOMAIN-CONTAINING PROTEIN"/>
    <property type="match status" value="1"/>
</dbReference>
<protein>
    <submittedName>
        <fullName evidence="3">Protein-tyrosine phosphatase</fullName>
    </submittedName>
</protein>
<comment type="similarity">
    <text evidence="1">Belongs to the protein-tyrosine phosphatase family.</text>
</comment>
<accession>A0A1X7PWC7</accession>
<dbReference type="PROSITE" id="PS50056">
    <property type="entry name" value="TYR_PHOSPHATASE_2"/>
    <property type="match status" value="1"/>
</dbReference>
<dbReference type="InterPro" id="IPR026893">
    <property type="entry name" value="Tyr/Ser_Pase_IphP-type"/>
</dbReference>
<reference evidence="3 4" key="1">
    <citation type="submission" date="2017-04" db="EMBL/GenBank/DDBJ databases">
        <authorList>
            <person name="Afonso C.L."/>
            <person name="Miller P.J."/>
            <person name="Scott M.A."/>
            <person name="Spackman E."/>
            <person name="Goraichik I."/>
            <person name="Dimitrov K.M."/>
            <person name="Suarez D.L."/>
            <person name="Swayne D.E."/>
        </authorList>
    </citation>
    <scope>NUCLEOTIDE SEQUENCE [LARGE SCALE GENOMIC DNA]</scope>
    <source>
        <strain evidence="3 4">B5P</strain>
    </source>
</reference>
<organism evidence="3 4">
    <name type="scientific">Mesorhizobium australicum</name>
    <dbReference type="NCBI Taxonomy" id="536018"/>
    <lineage>
        <taxon>Bacteria</taxon>
        <taxon>Pseudomonadati</taxon>
        <taxon>Pseudomonadota</taxon>
        <taxon>Alphaproteobacteria</taxon>
        <taxon>Hyphomicrobiales</taxon>
        <taxon>Phyllobacteriaceae</taxon>
        <taxon>Mesorhizobium</taxon>
    </lineage>
</organism>
<evidence type="ECO:0000256" key="1">
    <source>
        <dbReference type="ARBA" id="ARBA00009580"/>
    </source>
</evidence>
<dbReference type="AlphaFoldDB" id="A0A1X7PWC7"/>
<dbReference type="PANTHER" id="PTHR31126">
    <property type="entry name" value="TYROSINE-PROTEIN PHOSPHATASE"/>
    <property type="match status" value="1"/>
</dbReference>
<dbReference type="Gene3D" id="3.90.190.10">
    <property type="entry name" value="Protein tyrosine phosphatase superfamily"/>
    <property type="match status" value="1"/>
</dbReference>
<dbReference type="InterPro" id="IPR029021">
    <property type="entry name" value="Prot-tyrosine_phosphatase-like"/>
</dbReference>
<dbReference type="OrthoDB" id="1188001at2"/>
<feature type="domain" description="Tyrosine specific protein phosphatases" evidence="2">
    <location>
        <begin position="117"/>
        <end position="153"/>
    </location>
</feature>
<gene>
    <name evidence="3" type="ORF">SAMN02982922_5510</name>
</gene>
<dbReference type="InterPro" id="IPR000387">
    <property type="entry name" value="Tyr_Pase_dom"/>
</dbReference>
<dbReference type="EMBL" id="FXBL01000004">
    <property type="protein sequence ID" value="SMH56388.1"/>
    <property type="molecule type" value="Genomic_DNA"/>
</dbReference>
<dbReference type="PROSITE" id="PS00383">
    <property type="entry name" value="TYR_PHOSPHATASE_1"/>
    <property type="match status" value="1"/>
</dbReference>
<name>A0A1X7PWC7_9HYPH</name>
<evidence type="ECO:0000259" key="2">
    <source>
        <dbReference type="PROSITE" id="PS50056"/>
    </source>
</evidence>
<dbReference type="Pfam" id="PF13350">
    <property type="entry name" value="Y_phosphatase3"/>
    <property type="match status" value="1"/>
</dbReference>
<dbReference type="RefSeq" id="WP_085467089.1">
    <property type="nucleotide sequence ID" value="NZ_FXBL01000004.1"/>
</dbReference>
<sequence>MHAPIERHLAIAGTFNVRDLGGYPVPGGATHWRRILRADGLHRLDGNSIAELKGLGVATVIDLRRDEELETHPNPLRLEPGIDYRQISLFEELAPSAMTAADVLYDLYLQALSSRRDRIVEVLSAIADAPEGIVLFHCTAGKDRTGLIAALLLGLAGVEHDVIVADYALTKERLAPAIEGFVADAVARGVDVEALRPLLACEPETMAATLAHLADRYGSVETYLLDSGLDPATIGRLRARLSEIA</sequence>
<proteinExistence type="inferred from homology"/>
<evidence type="ECO:0000313" key="3">
    <source>
        <dbReference type="EMBL" id="SMH56388.1"/>
    </source>
</evidence>
<keyword evidence="4" id="KW-1185">Reference proteome</keyword>
<evidence type="ECO:0000313" key="4">
    <source>
        <dbReference type="Proteomes" id="UP000193083"/>
    </source>
</evidence>
<dbReference type="InterPro" id="IPR016130">
    <property type="entry name" value="Tyr_Pase_AS"/>
</dbReference>
<dbReference type="Proteomes" id="UP000193083">
    <property type="component" value="Unassembled WGS sequence"/>
</dbReference>
<dbReference type="SUPFAM" id="SSF52799">
    <property type="entry name" value="(Phosphotyrosine protein) phosphatases II"/>
    <property type="match status" value="1"/>
</dbReference>